<keyword evidence="5" id="KW-0479">Metal-binding</keyword>
<evidence type="ECO:0000256" key="5">
    <source>
        <dbReference type="ARBA" id="ARBA00022723"/>
    </source>
</evidence>
<evidence type="ECO:0000256" key="12">
    <source>
        <dbReference type="ARBA" id="ARBA00052293"/>
    </source>
</evidence>
<evidence type="ECO:0000313" key="15">
    <source>
        <dbReference type="EMBL" id="CAC5369533.1"/>
    </source>
</evidence>
<sequence length="812" mass="88634">MASQEEREAFVTLATNDTYALGCLVLGSSLRRVGTTRKLAVMVTPGVSQSLRDQLSRVFNLVYDVDLLDSQDPTNLQLLGRPDLNVTFTKFHCWRLTQYDKAVFLDADTLVLQNVDELFNREELSAAPDAGWPDCFNSGVFVFKPSEQTYNAILQFALDQGSFDGGDQGLLNMFFREWATQDISRHLPFVYNVVSQAFYSYLPAFKQFKNNVKIVHFIGATKPWHQPFNTSSGEVTPLPDSGHNQEFLQLWWTIFMEDVQQTLDPNLMSMLTTSQQKKLNNREVQQPKPIFQSVFPFIPPTVENVFYQENPDSLSEKGSKPPQMDIPRSYTTLEGHYAEEPMTTLDTSTPSSHIYDAPKVVQTWTNNKQQNRQHNEHIDNCSHNDCYVHVKDHSGNHEQISTDNRALQEQLNQNNQMNVKNYCSEENPTENVNNINSEEGLIGQLATLKISRDQVPGHASALSSGERKLNWEKGQIDYLGEDSFVNIQKKLEESLSKPAEPHKQATSPFSRPSPLEEPTETSKESKQPVSSTESSASQPSASETIVSSVDPVAAPITPDQESIEAPVAMTTVESIPTKVKETKPVNTAEHTSTEETPTVEPKVAPKIGPKPTSPTAAAPAVAPKSTPTPKIEPKSTPAQTEEPKPAPKVEPKSIGKPTPKVELKPAQKFGPGTAPKPTSPTGTGVQTKVAPIAAPKENPKVHSKPAPKLSFGAKANEESKVGVPKPGPGTFSKPTSPTGPGTLPKPTFPTGPGSGIASKFGPRVSAKPTTPTSPTGPVASSTAPGATSKEPAKPSTTPTKKVFNPFASKFGK</sequence>
<keyword evidence="16" id="KW-1185">Reference proteome</keyword>
<evidence type="ECO:0000256" key="7">
    <source>
        <dbReference type="ARBA" id="ARBA00023180"/>
    </source>
</evidence>
<evidence type="ECO:0000256" key="10">
    <source>
        <dbReference type="ARBA" id="ARBA00038934"/>
    </source>
</evidence>
<comment type="catalytic activity">
    <reaction evidence="11">
        <text>[1,4-alpha-D-glucosyl](n)-L-tyrosyl-[glycogenin] + UDP-alpha-D-glucose = [1,4-alpha-D-glucosyl](n+1)-L-tyrosyl-[glycogenin] + UDP + H(+)</text>
        <dbReference type="Rhea" id="RHEA:56560"/>
        <dbReference type="Rhea" id="RHEA-COMP:14606"/>
        <dbReference type="Rhea" id="RHEA-COMP:14607"/>
        <dbReference type="ChEBI" id="CHEBI:15378"/>
        <dbReference type="ChEBI" id="CHEBI:58223"/>
        <dbReference type="ChEBI" id="CHEBI:58885"/>
        <dbReference type="ChEBI" id="CHEBI:140574"/>
        <dbReference type="EC" id="2.4.1.186"/>
    </reaction>
</comment>
<dbReference type="InterPro" id="IPR002495">
    <property type="entry name" value="Glyco_trans_8"/>
</dbReference>
<dbReference type="GO" id="GO:0005978">
    <property type="term" value="P:glycogen biosynthetic process"/>
    <property type="evidence" value="ECO:0007669"/>
    <property type="project" value="UniProtKB-KW"/>
</dbReference>
<dbReference type="InterPro" id="IPR050587">
    <property type="entry name" value="GNT1/Glycosyltrans_8"/>
</dbReference>
<gene>
    <name evidence="15" type="ORF">MCOR_8695</name>
</gene>
<keyword evidence="4 15" id="KW-0808">Transferase</keyword>
<evidence type="ECO:0000256" key="13">
    <source>
        <dbReference type="ARBA" id="ARBA00057883"/>
    </source>
</evidence>
<keyword evidence="7" id="KW-0325">Glycoprotein</keyword>
<keyword evidence="8" id="KW-0464">Manganese</keyword>
<keyword evidence="15" id="KW-0328">Glycosyltransferase</keyword>
<evidence type="ECO:0000256" key="11">
    <source>
        <dbReference type="ARBA" id="ARBA00050886"/>
    </source>
</evidence>
<evidence type="ECO:0000256" key="3">
    <source>
        <dbReference type="ARBA" id="ARBA00022490"/>
    </source>
</evidence>
<feature type="compositionally biased region" description="Polar residues" evidence="14">
    <location>
        <begin position="584"/>
        <end position="596"/>
    </location>
</feature>
<evidence type="ECO:0000256" key="6">
    <source>
        <dbReference type="ARBA" id="ARBA00023056"/>
    </source>
</evidence>
<dbReference type="EC" id="2.4.1.186" evidence="10"/>
<accession>A0A6J8AKX1</accession>
<feature type="region of interest" description="Disordered" evidence="14">
    <location>
        <begin position="494"/>
        <end position="812"/>
    </location>
</feature>
<name>A0A6J8AKX1_MYTCO</name>
<feature type="compositionally biased region" description="Low complexity" evidence="14">
    <location>
        <begin position="527"/>
        <end position="544"/>
    </location>
</feature>
<dbReference type="GO" id="GO:0005737">
    <property type="term" value="C:cytoplasm"/>
    <property type="evidence" value="ECO:0007669"/>
    <property type="project" value="UniProtKB-SubCell"/>
</dbReference>
<dbReference type="InterPro" id="IPR029044">
    <property type="entry name" value="Nucleotide-diphossugar_trans"/>
</dbReference>
<dbReference type="GO" id="GO:0008466">
    <property type="term" value="F:glycogenin glucosyltransferase activity"/>
    <property type="evidence" value="ECO:0007669"/>
    <property type="project" value="UniProtKB-EC"/>
</dbReference>
<dbReference type="Pfam" id="PF01501">
    <property type="entry name" value="Glyco_transf_8"/>
    <property type="match status" value="1"/>
</dbReference>
<evidence type="ECO:0000313" key="16">
    <source>
        <dbReference type="Proteomes" id="UP000507470"/>
    </source>
</evidence>
<dbReference type="SUPFAM" id="SSF53448">
    <property type="entry name" value="Nucleotide-diphospho-sugar transferases"/>
    <property type="match status" value="1"/>
</dbReference>
<evidence type="ECO:0000256" key="8">
    <source>
        <dbReference type="ARBA" id="ARBA00023211"/>
    </source>
</evidence>
<dbReference type="CDD" id="cd02537">
    <property type="entry name" value="GT8_Glycogenin"/>
    <property type="match status" value="1"/>
</dbReference>
<dbReference type="AlphaFoldDB" id="A0A6J8AKX1"/>
<keyword evidence="6" id="KW-0320">Glycogen biosynthesis</keyword>
<dbReference type="Gene3D" id="3.90.550.10">
    <property type="entry name" value="Spore Coat Polysaccharide Biosynthesis Protein SpsA, Chain A"/>
    <property type="match status" value="1"/>
</dbReference>
<organism evidence="15 16">
    <name type="scientific">Mytilus coruscus</name>
    <name type="common">Sea mussel</name>
    <dbReference type="NCBI Taxonomy" id="42192"/>
    <lineage>
        <taxon>Eukaryota</taxon>
        <taxon>Metazoa</taxon>
        <taxon>Spiralia</taxon>
        <taxon>Lophotrochozoa</taxon>
        <taxon>Mollusca</taxon>
        <taxon>Bivalvia</taxon>
        <taxon>Autobranchia</taxon>
        <taxon>Pteriomorphia</taxon>
        <taxon>Mytilida</taxon>
        <taxon>Mytiloidea</taxon>
        <taxon>Mytilidae</taxon>
        <taxon>Mytilinae</taxon>
        <taxon>Mytilus</taxon>
    </lineage>
</organism>
<evidence type="ECO:0000256" key="14">
    <source>
        <dbReference type="SAM" id="MobiDB-lite"/>
    </source>
</evidence>
<dbReference type="OrthoDB" id="2014201at2759"/>
<feature type="compositionally biased region" description="Basic and acidic residues" evidence="14">
    <location>
        <begin position="641"/>
        <end position="665"/>
    </location>
</feature>
<comment type="cofactor">
    <cofactor evidence="1">
        <name>Mn(2+)</name>
        <dbReference type="ChEBI" id="CHEBI:29035"/>
    </cofactor>
</comment>
<evidence type="ECO:0000256" key="2">
    <source>
        <dbReference type="ARBA" id="ARBA00004496"/>
    </source>
</evidence>
<comment type="subcellular location">
    <subcellularLocation>
        <location evidence="2">Cytoplasm</location>
    </subcellularLocation>
</comment>
<dbReference type="FunFam" id="3.90.550.10:FF:000092">
    <property type="entry name" value="Glycogenin 2"/>
    <property type="match status" value="1"/>
</dbReference>
<reference evidence="15 16" key="1">
    <citation type="submission" date="2020-06" db="EMBL/GenBank/DDBJ databases">
        <authorList>
            <person name="Li R."/>
            <person name="Bekaert M."/>
        </authorList>
    </citation>
    <scope>NUCLEOTIDE SEQUENCE [LARGE SCALE GENOMIC DNA]</scope>
    <source>
        <strain evidence="16">wild</strain>
    </source>
</reference>
<dbReference type="EMBL" id="CACVKT020001606">
    <property type="protein sequence ID" value="CAC5369533.1"/>
    <property type="molecule type" value="Genomic_DNA"/>
</dbReference>
<comment type="catalytic activity">
    <reaction evidence="12">
        <text>L-tyrosyl-[glycogenin] + UDP-alpha-D-glucose = alpha-D-glucosyl-L-tyrosyl-[glycogenin] + UDP + H(+)</text>
        <dbReference type="Rhea" id="RHEA:23360"/>
        <dbReference type="Rhea" id="RHEA-COMP:14604"/>
        <dbReference type="Rhea" id="RHEA-COMP:14605"/>
        <dbReference type="ChEBI" id="CHEBI:15378"/>
        <dbReference type="ChEBI" id="CHEBI:46858"/>
        <dbReference type="ChEBI" id="CHEBI:58223"/>
        <dbReference type="ChEBI" id="CHEBI:58885"/>
        <dbReference type="ChEBI" id="CHEBI:140573"/>
        <dbReference type="EC" id="2.4.1.186"/>
    </reaction>
</comment>
<proteinExistence type="inferred from homology"/>
<feature type="compositionally biased region" description="Polar residues" evidence="14">
    <location>
        <begin position="767"/>
        <end position="785"/>
    </location>
</feature>
<evidence type="ECO:0000256" key="1">
    <source>
        <dbReference type="ARBA" id="ARBA00001936"/>
    </source>
</evidence>
<comment type="similarity">
    <text evidence="9">Belongs to the glycosyltransferase 8 family. Glycogenin subfamily.</text>
</comment>
<dbReference type="PANTHER" id="PTHR11183">
    <property type="entry name" value="GLYCOGENIN SUBFAMILY MEMBER"/>
    <property type="match status" value="1"/>
</dbReference>
<feature type="compositionally biased region" description="Low complexity" evidence="14">
    <location>
        <begin position="609"/>
        <end position="629"/>
    </location>
</feature>
<feature type="compositionally biased region" description="Basic and acidic residues" evidence="14">
    <location>
        <begin position="494"/>
        <end position="503"/>
    </location>
</feature>
<dbReference type="Proteomes" id="UP000507470">
    <property type="component" value="Unassembled WGS sequence"/>
</dbReference>
<evidence type="ECO:0000256" key="4">
    <source>
        <dbReference type="ARBA" id="ARBA00022679"/>
    </source>
</evidence>
<keyword evidence="3" id="KW-0963">Cytoplasm</keyword>
<dbReference type="GO" id="GO:0046872">
    <property type="term" value="F:metal ion binding"/>
    <property type="evidence" value="ECO:0007669"/>
    <property type="project" value="UniProtKB-KW"/>
</dbReference>
<evidence type="ECO:0000256" key="9">
    <source>
        <dbReference type="ARBA" id="ARBA00038162"/>
    </source>
</evidence>
<comment type="function">
    <text evidence="13">Self-glucosylating initiator of glycogen synthesis. It catalyzes the formation of a short alpha (1,4)-glucosyl chain covalently attached via a glucose 1-O-tyrosyl linkage to internal tyrosine residues and these chains act as primers for the elongation reaction catalyzed by glycogen synthase.</text>
</comment>
<protein>
    <recommendedName>
        <fullName evidence="10">glycogenin glucosyltransferase</fullName>
        <ecNumber evidence="10">2.4.1.186</ecNumber>
    </recommendedName>
</protein>